<feature type="compositionally biased region" description="Polar residues" evidence="9">
    <location>
        <begin position="375"/>
        <end position="398"/>
    </location>
</feature>
<dbReference type="InterPro" id="IPR049730">
    <property type="entry name" value="SNF2/RAD54-like_C"/>
</dbReference>
<dbReference type="EMBL" id="AGNL01002882">
    <property type="protein sequence ID" value="EJK75533.1"/>
    <property type="molecule type" value="Genomic_DNA"/>
</dbReference>
<dbReference type="GO" id="GO:0016787">
    <property type="term" value="F:hydrolase activity"/>
    <property type="evidence" value="ECO:0007669"/>
    <property type="project" value="UniProtKB-KW"/>
</dbReference>
<keyword evidence="10" id="KW-1133">Transmembrane helix</keyword>
<feature type="region of interest" description="Disordered" evidence="9">
    <location>
        <begin position="536"/>
        <end position="565"/>
    </location>
</feature>
<keyword evidence="10" id="KW-0472">Membrane</keyword>
<feature type="domain" description="Helicase C-terminal" evidence="12">
    <location>
        <begin position="165"/>
        <end position="321"/>
    </location>
</feature>
<feature type="compositionally biased region" description="Basic and acidic residues" evidence="9">
    <location>
        <begin position="536"/>
        <end position="545"/>
    </location>
</feature>
<dbReference type="Pfam" id="PF00176">
    <property type="entry name" value="SNF2-rel_dom"/>
    <property type="match status" value="1"/>
</dbReference>
<gene>
    <name evidence="13" type="ORF">THAOC_02744</name>
</gene>
<evidence type="ECO:0000256" key="10">
    <source>
        <dbReference type="SAM" id="Phobius"/>
    </source>
</evidence>
<evidence type="ECO:0000256" key="3">
    <source>
        <dbReference type="ARBA" id="ARBA00022771"/>
    </source>
</evidence>
<dbReference type="Gene3D" id="2.30.30.380">
    <property type="entry name" value="Zn-finger domain of Sec23/24"/>
    <property type="match status" value="2"/>
</dbReference>
<feature type="domain" description="RanBP2-type" evidence="11">
    <location>
        <begin position="507"/>
        <end position="536"/>
    </location>
</feature>
<feature type="transmembrane region" description="Helical" evidence="10">
    <location>
        <begin position="236"/>
        <end position="258"/>
    </location>
</feature>
<dbReference type="InterPro" id="IPR038718">
    <property type="entry name" value="SNF2-like_sf"/>
</dbReference>
<dbReference type="GO" id="GO:0031297">
    <property type="term" value="P:replication fork processing"/>
    <property type="evidence" value="ECO:0007669"/>
    <property type="project" value="TreeGrafter"/>
</dbReference>
<evidence type="ECO:0000256" key="6">
    <source>
        <dbReference type="ARBA" id="ARBA00022833"/>
    </source>
</evidence>
<dbReference type="GO" id="GO:0006281">
    <property type="term" value="P:DNA repair"/>
    <property type="evidence" value="ECO:0007669"/>
    <property type="project" value="TreeGrafter"/>
</dbReference>
<dbReference type="AlphaFoldDB" id="K0T9W7"/>
<evidence type="ECO:0000256" key="1">
    <source>
        <dbReference type="ARBA" id="ARBA00022723"/>
    </source>
</evidence>
<dbReference type="eggNOG" id="KOG1000">
    <property type="taxonomic scope" value="Eukaryota"/>
</dbReference>
<dbReference type="SUPFAM" id="SSF52540">
    <property type="entry name" value="P-loop containing nucleoside triphosphate hydrolases"/>
    <property type="match status" value="1"/>
</dbReference>
<comment type="caution">
    <text evidence="13">The sequence shown here is derived from an EMBL/GenBank/DDBJ whole genome shotgun (WGS) entry which is preliminary data.</text>
</comment>
<keyword evidence="1" id="KW-0479">Metal-binding</keyword>
<dbReference type="InterPro" id="IPR001650">
    <property type="entry name" value="Helicase_C-like"/>
</dbReference>
<dbReference type="InterPro" id="IPR001876">
    <property type="entry name" value="Znf_RanBP2"/>
</dbReference>
<evidence type="ECO:0000256" key="7">
    <source>
        <dbReference type="ARBA" id="ARBA00022840"/>
    </source>
</evidence>
<dbReference type="CDD" id="cd18793">
    <property type="entry name" value="SF2_C_SNF"/>
    <property type="match status" value="1"/>
</dbReference>
<dbReference type="Pfam" id="PF00641">
    <property type="entry name" value="Zn_ribbon_RanBP"/>
    <property type="match status" value="1"/>
</dbReference>
<evidence type="ECO:0000256" key="8">
    <source>
        <dbReference type="PROSITE-ProRule" id="PRU00322"/>
    </source>
</evidence>
<dbReference type="Gene3D" id="3.40.50.300">
    <property type="entry name" value="P-loop containing nucleotide triphosphate hydrolases"/>
    <property type="match status" value="1"/>
</dbReference>
<dbReference type="PANTHER" id="PTHR45766">
    <property type="entry name" value="DNA ANNEALING HELICASE AND ENDONUCLEASE ZRANB3 FAMILY MEMBER"/>
    <property type="match status" value="1"/>
</dbReference>
<evidence type="ECO:0000256" key="9">
    <source>
        <dbReference type="SAM" id="MobiDB-lite"/>
    </source>
</evidence>
<feature type="domain" description="RanBP2-type" evidence="11">
    <location>
        <begin position="469"/>
        <end position="498"/>
    </location>
</feature>
<dbReference type="GO" id="GO:0004386">
    <property type="term" value="F:helicase activity"/>
    <property type="evidence" value="ECO:0007669"/>
    <property type="project" value="UniProtKB-KW"/>
</dbReference>
<evidence type="ECO:0000313" key="13">
    <source>
        <dbReference type="EMBL" id="EJK75533.1"/>
    </source>
</evidence>
<keyword evidence="7" id="KW-0067">ATP-binding</keyword>
<dbReference type="GO" id="GO:0003676">
    <property type="term" value="F:nucleic acid binding"/>
    <property type="evidence" value="ECO:0007669"/>
    <property type="project" value="InterPro"/>
</dbReference>
<dbReference type="GO" id="GO:0008270">
    <property type="term" value="F:zinc ion binding"/>
    <property type="evidence" value="ECO:0007669"/>
    <property type="project" value="UniProtKB-KW"/>
</dbReference>
<dbReference type="Pfam" id="PF00271">
    <property type="entry name" value="Helicase_C"/>
    <property type="match status" value="1"/>
</dbReference>
<organism evidence="13 14">
    <name type="scientific">Thalassiosira oceanica</name>
    <name type="common">Marine diatom</name>
    <dbReference type="NCBI Taxonomy" id="159749"/>
    <lineage>
        <taxon>Eukaryota</taxon>
        <taxon>Sar</taxon>
        <taxon>Stramenopiles</taxon>
        <taxon>Ochrophyta</taxon>
        <taxon>Bacillariophyta</taxon>
        <taxon>Coscinodiscophyceae</taxon>
        <taxon>Thalassiosirophycidae</taxon>
        <taxon>Thalassiosirales</taxon>
        <taxon>Thalassiosiraceae</taxon>
        <taxon>Thalassiosira</taxon>
    </lineage>
</organism>
<dbReference type="Pfam" id="PF01844">
    <property type="entry name" value="HNH"/>
    <property type="match status" value="1"/>
</dbReference>
<protein>
    <recommendedName>
        <fullName evidence="15">RanBP2-type domain-containing protein</fullName>
    </recommendedName>
</protein>
<dbReference type="GO" id="GO:0043596">
    <property type="term" value="C:nuclear replication fork"/>
    <property type="evidence" value="ECO:0007669"/>
    <property type="project" value="TreeGrafter"/>
</dbReference>
<dbReference type="OMA" id="CICKDED"/>
<evidence type="ECO:0000256" key="2">
    <source>
        <dbReference type="ARBA" id="ARBA00022741"/>
    </source>
</evidence>
<keyword evidence="4" id="KW-0378">Hydrolase</keyword>
<name>K0T9W7_THAOC</name>
<keyword evidence="6" id="KW-0862">Zinc</keyword>
<feature type="compositionally biased region" description="Acidic residues" evidence="9">
    <location>
        <begin position="554"/>
        <end position="565"/>
    </location>
</feature>
<feature type="region of interest" description="Disordered" evidence="9">
    <location>
        <begin position="375"/>
        <end position="443"/>
    </location>
</feature>
<evidence type="ECO:0000313" key="14">
    <source>
        <dbReference type="Proteomes" id="UP000266841"/>
    </source>
</evidence>
<evidence type="ECO:0000259" key="11">
    <source>
        <dbReference type="PROSITE" id="PS50199"/>
    </source>
</evidence>
<dbReference type="SMART" id="SM00490">
    <property type="entry name" value="HELICc"/>
    <property type="match status" value="1"/>
</dbReference>
<evidence type="ECO:0000259" key="12">
    <source>
        <dbReference type="PROSITE" id="PS51194"/>
    </source>
</evidence>
<dbReference type="PROSITE" id="PS01358">
    <property type="entry name" value="ZF_RANBP2_1"/>
    <property type="match status" value="2"/>
</dbReference>
<evidence type="ECO:0000256" key="4">
    <source>
        <dbReference type="ARBA" id="ARBA00022801"/>
    </source>
</evidence>
<dbReference type="SMART" id="SM00547">
    <property type="entry name" value="ZnF_RBZ"/>
    <property type="match status" value="2"/>
</dbReference>
<reference evidence="13 14" key="1">
    <citation type="journal article" date="2012" name="Genome Biol.">
        <title>Genome and low-iron response of an oceanic diatom adapted to chronic iron limitation.</title>
        <authorList>
            <person name="Lommer M."/>
            <person name="Specht M."/>
            <person name="Roy A.S."/>
            <person name="Kraemer L."/>
            <person name="Andreson R."/>
            <person name="Gutowska M.A."/>
            <person name="Wolf J."/>
            <person name="Bergner S.V."/>
            <person name="Schilhabel M.B."/>
            <person name="Klostermeier U.C."/>
            <person name="Beiko R.G."/>
            <person name="Rosenstiel P."/>
            <person name="Hippler M."/>
            <person name="Laroche J."/>
        </authorList>
    </citation>
    <scope>NUCLEOTIDE SEQUENCE [LARGE SCALE GENOMIC DNA]</scope>
    <source>
        <strain evidence="13 14">CCMP1005</strain>
    </source>
</reference>
<keyword evidence="3 8" id="KW-0863">Zinc-finger</keyword>
<sequence length="977" mass="108476">MPILQSSKRCLLLSGTPALNRPVELWPQLLSLDPKGRMFGKGMSYTEYTKRYCNAKRTRFGWDVKGVSRPEELNQSLRRVMIRRLKADVLQDLPAKQRSIVPVGIDKERERECRDNITMLGAAREAVMSISLDDADDEANAANFEARQLLNQAYQTSGVAKAPATTEYILDWLEGSDPSQKLVVFAHHKQVIDYIETTISKKYKGKLGMMRIDGSVPPAERALRVKKFQNNKNCRLAILSVTAAGVGLTLTAASNIVFAELHWVPGVLAQAEDRCHRIGQANSVNVMYCICKDEDLSVDMILWRMLSRKVGSLGRVVDGQKGSCLNAEEVDGSSKISGKSVEEELQNFFATSKVSGNKSAKKDGPVIKGSIQSFFKKQSDKTPSQSSKQKRSATTGLSSKRKNADCISLLDDDDDDDDEIGNRTKLSEAKRRSQSQAKPKPQMSCISLLDEDECKAKPRKSSPPAKSNEESDWACHLCTYLNPAKRSTCELCNNERQTNVSNLKESKVEEWRCLRCTLLNSSDLVKCEVCGLDKGQQESNREKSGTPRVSLDNDQPDEEFEDDNDWNEADFVQIDQLVTSSKKKARHHAPISQSPCDVQVEPKSAARSIRNVGTTEQLSFSVSLNSGRIALHESISGSPLHVNFDLATVLTKDCSEELEDVQLQRMSSTSVKLQYDSAAIRQVLSVLEGSRSLSHSSTPHFLDNLCKEVKQFISAYLGLREVEKKLVKESRKPFTGSMLKVEVSRMLVSSVNGSTERYTTGAKERALLNLRNGCCTSDDNAVLKGTACAWCGKPNMVAQGSTYCSFECAEEGRVKRGGLYSSSKIREQVFALERGVCQLCGVDSYALFQRIKALEPPERLNALLKAKWKLPQGKRSVDRLLQMPEGRFEISFTCKYFSLTLLRISRIFQADHEVAVAEGGGGTGLDNLRTLCTPCHAAETEKLLSRLKTSNQSNGQMDIFAALSNLEGKKKRKRVAD</sequence>
<dbReference type="CDD" id="cd00085">
    <property type="entry name" value="HNHc"/>
    <property type="match status" value="1"/>
</dbReference>
<keyword evidence="5" id="KW-0347">Helicase</keyword>
<dbReference type="InterPro" id="IPR036443">
    <property type="entry name" value="Znf_RanBP2_sf"/>
</dbReference>
<dbReference type="GO" id="GO:0004520">
    <property type="term" value="F:DNA endonuclease activity"/>
    <property type="evidence" value="ECO:0007669"/>
    <property type="project" value="TreeGrafter"/>
</dbReference>
<keyword evidence="2" id="KW-0547">Nucleotide-binding</keyword>
<evidence type="ECO:0000256" key="5">
    <source>
        <dbReference type="ARBA" id="ARBA00022806"/>
    </source>
</evidence>
<accession>K0T9W7</accession>
<evidence type="ECO:0008006" key="15">
    <source>
        <dbReference type="Google" id="ProtNLM"/>
    </source>
</evidence>
<dbReference type="InterPro" id="IPR003615">
    <property type="entry name" value="HNH_nuc"/>
</dbReference>
<dbReference type="PROSITE" id="PS51194">
    <property type="entry name" value="HELICASE_CTER"/>
    <property type="match status" value="1"/>
</dbReference>
<feature type="compositionally biased region" description="Acidic residues" evidence="9">
    <location>
        <begin position="410"/>
        <end position="419"/>
    </location>
</feature>
<dbReference type="OrthoDB" id="2801544at2759"/>
<proteinExistence type="predicted"/>
<dbReference type="SUPFAM" id="SSF90209">
    <property type="entry name" value="Ran binding protein zinc finger-like"/>
    <property type="match status" value="2"/>
</dbReference>
<dbReference type="InterPro" id="IPR000330">
    <property type="entry name" value="SNF2_N"/>
</dbReference>
<dbReference type="InterPro" id="IPR027417">
    <property type="entry name" value="P-loop_NTPase"/>
</dbReference>
<feature type="compositionally biased region" description="Basic and acidic residues" evidence="9">
    <location>
        <begin position="420"/>
        <end position="431"/>
    </location>
</feature>
<dbReference type="GO" id="GO:0005524">
    <property type="term" value="F:ATP binding"/>
    <property type="evidence" value="ECO:0007669"/>
    <property type="project" value="UniProtKB-KW"/>
</dbReference>
<dbReference type="Proteomes" id="UP000266841">
    <property type="component" value="Unassembled WGS sequence"/>
</dbReference>
<dbReference type="Gene3D" id="3.40.50.10810">
    <property type="entry name" value="Tandem AAA-ATPase domain"/>
    <property type="match status" value="1"/>
</dbReference>
<dbReference type="PANTHER" id="PTHR45766:SF3">
    <property type="entry name" value="DNA ANNEALING HELICASE AND ENDONUCLEASE ZRANB3"/>
    <property type="match status" value="1"/>
</dbReference>
<keyword evidence="10" id="KW-0812">Transmembrane</keyword>
<dbReference type="PROSITE" id="PS50199">
    <property type="entry name" value="ZF_RANBP2_2"/>
    <property type="match status" value="2"/>
</dbReference>
<keyword evidence="14" id="KW-1185">Reference proteome</keyword>
<dbReference type="InterPro" id="IPR002711">
    <property type="entry name" value="HNH"/>
</dbReference>